<feature type="transmembrane region" description="Helical" evidence="15">
    <location>
        <begin position="158"/>
        <end position="177"/>
    </location>
</feature>
<feature type="transmembrane region" description="Helical" evidence="15">
    <location>
        <begin position="125"/>
        <end position="146"/>
    </location>
</feature>
<dbReference type="SFLD" id="SFLDS00003">
    <property type="entry name" value="Haloacid_Dehalogenase"/>
    <property type="match status" value="1"/>
</dbReference>
<keyword evidence="8 15" id="KW-0067">ATP-binding</keyword>
<dbReference type="Gene3D" id="3.40.1110.10">
    <property type="entry name" value="Calcium-transporting ATPase, cytoplasmic domain N"/>
    <property type="match status" value="1"/>
</dbReference>
<dbReference type="SUPFAM" id="SSF81653">
    <property type="entry name" value="Calcium ATPase, transduction domain A"/>
    <property type="match status" value="1"/>
</dbReference>
<evidence type="ECO:0000256" key="15">
    <source>
        <dbReference type="RuleBase" id="RU362081"/>
    </source>
</evidence>
<name>A0A0D6DYJ0_9LACT</name>
<dbReference type="RefSeq" id="WP_419865925.1">
    <property type="nucleotide sequence ID" value="NZ_LN774769.1"/>
</dbReference>
<dbReference type="HOGENOM" id="CLU_001771_11_2_9"/>
<dbReference type="SFLD" id="SFLDG00002">
    <property type="entry name" value="C1.7:_P-type_atpase_like"/>
    <property type="match status" value="1"/>
</dbReference>
<dbReference type="PANTHER" id="PTHR43520">
    <property type="entry name" value="ATP7, ISOFORM B"/>
    <property type="match status" value="1"/>
</dbReference>
<keyword evidence="9" id="KW-1278">Translocase</keyword>
<evidence type="ECO:0000256" key="9">
    <source>
        <dbReference type="ARBA" id="ARBA00022967"/>
    </source>
</evidence>
<keyword evidence="11" id="KW-0186">Copper</keyword>
<feature type="transmembrane region" description="Helical" evidence="15">
    <location>
        <begin position="315"/>
        <end position="334"/>
    </location>
</feature>
<feature type="compositionally biased region" description="Basic and acidic residues" evidence="16">
    <location>
        <begin position="1"/>
        <end position="15"/>
    </location>
</feature>
<evidence type="ECO:0000256" key="4">
    <source>
        <dbReference type="ARBA" id="ARBA00022692"/>
    </source>
</evidence>
<dbReference type="NCBIfam" id="TIGR01525">
    <property type="entry name" value="ATPase-IB_hvy"/>
    <property type="match status" value="1"/>
</dbReference>
<dbReference type="InterPro" id="IPR001757">
    <property type="entry name" value="P_typ_ATPase"/>
</dbReference>
<feature type="transmembrane region" description="Helical" evidence="15">
    <location>
        <begin position="62"/>
        <end position="81"/>
    </location>
</feature>
<evidence type="ECO:0000256" key="7">
    <source>
        <dbReference type="ARBA" id="ARBA00022796"/>
    </source>
</evidence>
<evidence type="ECO:0000256" key="11">
    <source>
        <dbReference type="ARBA" id="ARBA00023008"/>
    </source>
</evidence>
<evidence type="ECO:0000256" key="6">
    <source>
        <dbReference type="ARBA" id="ARBA00022741"/>
    </source>
</evidence>
<dbReference type="InterPro" id="IPR018303">
    <property type="entry name" value="ATPase_P-typ_P_site"/>
</dbReference>
<dbReference type="InterPro" id="IPR027256">
    <property type="entry name" value="P-typ_ATPase_IB"/>
</dbReference>
<dbReference type="KEGG" id="lpk:LACPI_1822"/>
<dbReference type="SFLD" id="SFLDF00027">
    <property type="entry name" value="p-type_atpase"/>
    <property type="match status" value="1"/>
</dbReference>
<accession>A0A0D6DYJ0</accession>
<dbReference type="SUPFAM" id="SSF81665">
    <property type="entry name" value="Calcium ATPase, transmembrane domain M"/>
    <property type="match status" value="1"/>
</dbReference>
<dbReference type="Proteomes" id="UP000033166">
    <property type="component" value="Chromosome I"/>
</dbReference>
<evidence type="ECO:0000256" key="3">
    <source>
        <dbReference type="ARBA" id="ARBA00012517"/>
    </source>
</evidence>
<evidence type="ECO:0000259" key="17">
    <source>
        <dbReference type="Pfam" id="PF00122"/>
    </source>
</evidence>
<evidence type="ECO:0000256" key="8">
    <source>
        <dbReference type="ARBA" id="ARBA00022840"/>
    </source>
</evidence>
<comment type="catalytic activity">
    <reaction evidence="14">
        <text>Cu(+)(in) + ATP + H2O = Cu(+)(out) + ADP + phosphate + H(+)</text>
        <dbReference type="Rhea" id="RHEA:25792"/>
        <dbReference type="ChEBI" id="CHEBI:15377"/>
        <dbReference type="ChEBI" id="CHEBI:15378"/>
        <dbReference type="ChEBI" id="CHEBI:30616"/>
        <dbReference type="ChEBI" id="CHEBI:43474"/>
        <dbReference type="ChEBI" id="CHEBI:49552"/>
        <dbReference type="ChEBI" id="CHEBI:456216"/>
        <dbReference type="EC" id="7.2.2.8"/>
    </reaction>
</comment>
<dbReference type="GO" id="GO:0043682">
    <property type="term" value="F:P-type divalent copper transporter activity"/>
    <property type="evidence" value="ECO:0007669"/>
    <property type="project" value="TreeGrafter"/>
</dbReference>
<protein>
    <recommendedName>
        <fullName evidence="3">P-type Cu(+) transporter</fullName>
        <ecNumber evidence="3">7.2.2.8</ecNumber>
    </recommendedName>
</protein>
<evidence type="ECO:0000256" key="12">
    <source>
        <dbReference type="ARBA" id="ARBA00023065"/>
    </source>
</evidence>
<dbReference type="GO" id="GO:0016887">
    <property type="term" value="F:ATP hydrolysis activity"/>
    <property type="evidence" value="ECO:0007669"/>
    <property type="project" value="InterPro"/>
</dbReference>
<dbReference type="GO" id="GO:0005886">
    <property type="term" value="C:plasma membrane"/>
    <property type="evidence" value="ECO:0007669"/>
    <property type="project" value="UniProtKB-SubCell"/>
</dbReference>
<dbReference type="InterPro" id="IPR023299">
    <property type="entry name" value="ATPase_P-typ_cyto_dom_N"/>
</dbReference>
<dbReference type="GO" id="GO:0055070">
    <property type="term" value="P:copper ion homeostasis"/>
    <property type="evidence" value="ECO:0007669"/>
    <property type="project" value="TreeGrafter"/>
</dbReference>
<dbReference type="GO" id="GO:0005524">
    <property type="term" value="F:ATP binding"/>
    <property type="evidence" value="ECO:0007669"/>
    <property type="project" value="UniProtKB-UniRule"/>
</dbReference>
<reference evidence="19" key="1">
    <citation type="submission" date="2015-01" db="EMBL/GenBank/DDBJ databases">
        <authorList>
            <person name="Andreevskaya M."/>
        </authorList>
    </citation>
    <scope>NUCLEOTIDE SEQUENCE [LARGE SCALE GENOMIC DNA]</scope>
    <source>
        <strain evidence="19">MKFS47</strain>
    </source>
</reference>
<keyword evidence="15" id="KW-1003">Cell membrane</keyword>
<keyword evidence="7" id="KW-0187">Copper transport</keyword>
<dbReference type="PRINTS" id="PR00119">
    <property type="entry name" value="CATATPASE"/>
</dbReference>
<dbReference type="Pfam" id="PF00122">
    <property type="entry name" value="E1-E2_ATPase"/>
    <property type="match status" value="1"/>
</dbReference>
<evidence type="ECO:0000313" key="18">
    <source>
        <dbReference type="EMBL" id="CEN29022.1"/>
    </source>
</evidence>
<dbReference type="InterPro" id="IPR008250">
    <property type="entry name" value="ATPase_P-typ_transduc_dom_A_sf"/>
</dbReference>
<dbReference type="NCBIfam" id="TIGR01494">
    <property type="entry name" value="ATPase_P-type"/>
    <property type="match status" value="1"/>
</dbReference>
<feature type="transmembrane region" description="Helical" evidence="15">
    <location>
        <begin position="653"/>
        <end position="676"/>
    </location>
</feature>
<dbReference type="Gene3D" id="3.40.50.1000">
    <property type="entry name" value="HAD superfamily/HAD-like"/>
    <property type="match status" value="1"/>
</dbReference>
<comment type="subcellular location">
    <subcellularLocation>
        <location evidence="1">Cell membrane</location>
        <topology evidence="1">Multi-pass membrane protein</topology>
    </subcellularLocation>
</comment>
<dbReference type="GO" id="GO:0140581">
    <property type="term" value="F:P-type monovalent copper transporter activity"/>
    <property type="evidence" value="ECO:0007669"/>
    <property type="project" value="UniProtKB-EC"/>
</dbReference>
<keyword evidence="5 15" id="KW-0479">Metal-binding</keyword>
<feature type="transmembrane region" description="Helical" evidence="15">
    <location>
        <begin position="346"/>
        <end position="366"/>
    </location>
</feature>
<keyword evidence="4 15" id="KW-0812">Transmembrane</keyword>
<comment type="similarity">
    <text evidence="2 15">Belongs to the cation transport ATPase (P-type) (TC 3.A.3) family. Type IB subfamily.</text>
</comment>
<keyword evidence="12" id="KW-0813">Transport</keyword>
<dbReference type="NCBIfam" id="TIGR01511">
    <property type="entry name" value="ATPase-IB1_Cu"/>
    <property type="match status" value="1"/>
</dbReference>
<evidence type="ECO:0000256" key="2">
    <source>
        <dbReference type="ARBA" id="ARBA00006024"/>
    </source>
</evidence>
<keyword evidence="12" id="KW-0406">Ion transport</keyword>
<dbReference type="Pfam" id="PF00702">
    <property type="entry name" value="Hydrolase"/>
    <property type="match status" value="1"/>
</dbReference>
<dbReference type="InterPro" id="IPR023214">
    <property type="entry name" value="HAD_sf"/>
</dbReference>
<dbReference type="STRING" id="1364.LP2241_50183"/>
<dbReference type="GO" id="GO:0005507">
    <property type="term" value="F:copper ion binding"/>
    <property type="evidence" value="ECO:0007669"/>
    <property type="project" value="TreeGrafter"/>
</dbReference>
<dbReference type="EC" id="7.2.2.8" evidence="3"/>
<evidence type="ECO:0000256" key="10">
    <source>
        <dbReference type="ARBA" id="ARBA00022989"/>
    </source>
</evidence>
<feature type="domain" description="P-type ATPase A" evidence="17">
    <location>
        <begin position="194"/>
        <end position="296"/>
    </location>
</feature>
<dbReference type="SUPFAM" id="SSF56784">
    <property type="entry name" value="HAD-like"/>
    <property type="match status" value="1"/>
</dbReference>
<feature type="transmembrane region" description="Helical" evidence="15">
    <location>
        <begin position="682"/>
        <end position="701"/>
    </location>
</feature>
<dbReference type="PROSITE" id="PS00154">
    <property type="entry name" value="ATPASE_E1_E2"/>
    <property type="match status" value="1"/>
</dbReference>
<keyword evidence="10 15" id="KW-1133">Transmembrane helix</keyword>
<evidence type="ECO:0000256" key="16">
    <source>
        <dbReference type="SAM" id="MobiDB-lite"/>
    </source>
</evidence>
<dbReference type="InterPro" id="IPR023298">
    <property type="entry name" value="ATPase_P-typ_TM_dom_sf"/>
</dbReference>
<proteinExistence type="inferred from homology"/>
<organism evidence="18 19">
    <name type="scientific">Pseudolactococcus piscium MKFS47</name>
    <dbReference type="NCBI Taxonomy" id="297352"/>
    <lineage>
        <taxon>Bacteria</taxon>
        <taxon>Bacillati</taxon>
        <taxon>Bacillota</taxon>
        <taxon>Bacilli</taxon>
        <taxon>Lactobacillales</taxon>
        <taxon>Streptococcaceae</taxon>
        <taxon>Pseudolactococcus</taxon>
    </lineage>
</organism>
<evidence type="ECO:0000256" key="14">
    <source>
        <dbReference type="ARBA" id="ARBA00049289"/>
    </source>
</evidence>
<dbReference type="InterPro" id="IPR036412">
    <property type="entry name" value="HAD-like_sf"/>
</dbReference>
<gene>
    <name evidence="18" type="ORF">LACPI_1822</name>
</gene>
<sequence length="704" mass="76040">MKTQEEKNHIPDQHGHGGHHHSGQMHHMDVEMTHDQMVHDTKEMHGEMDHAMMHMGNLKQKFFISLILAIPILLLSPMMGIDLPFSFQFNGSEWLVLGLATLLYFYGGMPFLSGAKMELSMKNPAMMTLIALGISVSYFYSVYAFIQNTILAHSEHVMDFFWELASLIVIMLLGHWIEMHAVAKAGNAVQKIAELLPNEAKIIDDKGNLSNVALAKVITGQKILVSAGDKIPTDGTVISGETTINESMITGEAKLVSKSVGSQVIGGSVNGSGTISIEVTATGASGYLSQVIKLVQDAQGDKSKIESLSDRVAKYLFYIAVFVSLITFLAWLLITQNANVALERMVTVLIIACPHALGLAIPLVTARSTSLAAQNGLLLKNRKALEQAPKIRAVMMDKTGTLTDGNFTVVSYQSLDKRYSDDGILEMMAALEHSSTHPLAFSILERAKALGGSIPKAENLKNIAGTGISATLDGKEVKLVNLRYLKEAHIAYDQALIEKVENQGNSMSLLLVDNKLVGLVVQGDQIKPEAKQAITQFKKMGIEPIMLTGDNKSAAKRVADLLGIETFKAALKPEDKEATIRQYQEQGKPVMMVGDGINDAPSLVRANIGIAIGTGTDIAVDAADVVLVKSNPNDSVQFLKLARHTTSKMKQNLWWGAGYNLVAIPLAAGVLAFAGIVLSPAFGAVLMSLSTVIVAINALLLRIK</sequence>
<dbReference type="InterPro" id="IPR059000">
    <property type="entry name" value="ATPase_P-type_domA"/>
</dbReference>
<dbReference type="Gene3D" id="2.70.150.10">
    <property type="entry name" value="Calcium-transporting ATPase, cytoplasmic transduction domain A"/>
    <property type="match status" value="1"/>
</dbReference>
<evidence type="ECO:0000256" key="1">
    <source>
        <dbReference type="ARBA" id="ARBA00004651"/>
    </source>
</evidence>
<feature type="transmembrane region" description="Helical" evidence="15">
    <location>
        <begin position="93"/>
        <end position="113"/>
    </location>
</feature>
<keyword evidence="6 15" id="KW-0547">Nucleotide-binding</keyword>
<dbReference type="InterPro" id="IPR044492">
    <property type="entry name" value="P_typ_ATPase_HD_dom"/>
</dbReference>
<evidence type="ECO:0000313" key="19">
    <source>
        <dbReference type="Proteomes" id="UP000033166"/>
    </source>
</evidence>
<dbReference type="PRINTS" id="PR00120">
    <property type="entry name" value="HATPASE"/>
</dbReference>
<dbReference type="FunFam" id="2.70.150.10:FF:000002">
    <property type="entry name" value="Copper-transporting ATPase 1, putative"/>
    <property type="match status" value="1"/>
</dbReference>
<dbReference type="PANTHER" id="PTHR43520:SF8">
    <property type="entry name" value="P-TYPE CU(+) TRANSPORTER"/>
    <property type="match status" value="1"/>
</dbReference>
<dbReference type="AlphaFoldDB" id="A0A0D6DYJ0"/>
<evidence type="ECO:0000256" key="5">
    <source>
        <dbReference type="ARBA" id="ARBA00022723"/>
    </source>
</evidence>
<dbReference type="EMBL" id="LN774769">
    <property type="protein sequence ID" value="CEN29022.1"/>
    <property type="molecule type" value="Genomic_DNA"/>
</dbReference>
<evidence type="ECO:0000256" key="13">
    <source>
        <dbReference type="ARBA" id="ARBA00023136"/>
    </source>
</evidence>
<keyword evidence="13 15" id="KW-0472">Membrane</keyword>
<feature type="region of interest" description="Disordered" evidence="16">
    <location>
        <begin position="1"/>
        <end position="24"/>
    </location>
</feature>